<protein>
    <submittedName>
        <fullName evidence="2">Nuclear transport factor 2 family protein</fullName>
    </submittedName>
</protein>
<reference evidence="2 3" key="1">
    <citation type="submission" date="2018-09" db="EMBL/GenBank/DDBJ databases">
        <title>YIM 75507 draft genome.</title>
        <authorList>
            <person name="Tang S."/>
            <person name="Feng Y."/>
        </authorList>
    </citation>
    <scope>NUCLEOTIDE SEQUENCE [LARGE SCALE GENOMIC DNA]</scope>
    <source>
        <strain evidence="2 3">YIM 75507</strain>
    </source>
</reference>
<dbReference type="CDD" id="cd00531">
    <property type="entry name" value="NTF2_like"/>
    <property type="match status" value="1"/>
</dbReference>
<dbReference type="RefSeq" id="WP_119924237.1">
    <property type="nucleotide sequence ID" value="NZ_QZEY01000001.1"/>
</dbReference>
<dbReference type="EMBL" id="QZEY01000001">
    <property type="protein sequence ID" value="RJL35265.1"/>
    <property type="molecule type" value="Genomic_DNA"/>
</dbReference>
<accession>A0A3A4B0L6</accession>
<gene>
    <name evidence="2" type="ORF">D5H75_00020</name>
</gene>
<dbReference type="AlphaFoldDB" id="A0A3A4B0L6"/>
<dbReference type="OrthoDB" id="981191at2"/>
<comment type="caution">
    <text evidence="2">The sequence shown here is derived from an EMBL/GenBank/DDBJ whole genome shotgun (WGS) entry which is preliminary data.</text>
</comment>
<name>A0A3A4B0L6_9ACTN</name>
<feature type="domain" description="SnoaL-like" evidence="1">
    <location>
        <begin position="3"/>
        <end position="127"/>
    </location>
</feature>
<evidence type="ECO:0000313" key="2">
    <source>
        <dbReference type="EMBL" id="RJL35265.1"/>
    </source>
</evidence>
<organism evidence="2 3">
    <name type="scientific">Bailinhaonella thermotolerans</name>
    <dbReference type="NCBI Taxonomy" id="1070861"/>
    <lineage>
        <taxon>Bacteria</taxon>
        <taxon>Bacillati</taxon>
        <taxon>Actinomycetota</taxon>
        <taxon>Actinomycetes</taxon>
        <taxon>Streptosporangiales</taxon>
        <taxon>Streptosporangiaceae</taxon>
        <taxon>Bailinhaonella</taxon>
    </lineage>
</organism>
<dbReference type="InterPro" id="IPR037401">
    <property type="entry name" value="SnoaL-like"/>
</dbReference>
<dbReference type="Gene3D" id="3.10.450.50">
    <property type="match status" value="1"/>
</dbReference>
<dbReference type="Pfam" id="PF13577">
    <property type="entry name" value="SnoaL_4"/>
    <property type="match status" value="1"/>
</dbReference>
<proteinExistence type="predicted"/>
<sequence>MGEAQDRAEIGELLARYAYAVDTGRWDLLREVFTPDATIDYTSSGGPRGGREEVVAWLAKVLPAWPGRQHLIGQTMVEVTGDEARVVAAFRDTLAPSRETRGPGGVIHGGGWYHHRLLRTPEGWRSRDLVEEQTWRVMT</sequence>
<evidence type="ECO:0000313" key="3">
    <source>
        <dbReference type="Proteomes" id="UP000265768"/>
    </source>
</evidence>
<keyword evidence="3" id="KW-1185">Reference proteome</keyword>
<dbReference type="Proteomes" id="UP000265768">
    <property type="component" value="Unassembled WGS sequence"/>
</dbReference>
<evidence type="ECO:0000259" key="1">
    <source>
        <dbReference type="Pfam" id="PF13577"/>
    </source>
</evidence>
<dbReference type="SUPFAM" id="SSF54427">
    <property type="entry name" value="NTF2-like"/>
    <property type="match status" value="1"/>
</dbReference>
<dbReference type="InterPro" id="IPR032710">
    <property type="entry name" value="NTF2-like_dom_sf"/>
</dbReference>